<dbReference type="InterPro" id="IPR007345">
    <property type="entry name" value="Polysacch_pyruvyl_Trfase"/>
</dbReference>
<feature type="domain" description="Polysaccharide pyruvyl transferase" evidence="1">
    <location>
        <begin position="13"/>
        <end position="316"/>
    </location>
</feature>
<keyword evidence="3" id="KW-0808">Transferase</keyword>
<evidence type="ECO:0000313" key="3">
    <source>
        <dbReference type="EMBL" id="RGX86550.1"/>
    </source>
</evidence>
<protein>
    <submittedName>
        <fullName evidence="3">Polysaccharide pyruvyl transferase family protein</fullName>
    </submittedName>
</protein>
<evidence type="ECO:0000313" key="2">
    <source>
        <dbReference type="EMBL" id="MCP9550329.1"/>
    </source>
</evidence>
<dbReference type="AlphaFoldDB" id="A0AA92UIA7"/>
<name>A0AA92UIA7_9BACT</name>
<dbReference type="Proteomes" id="UP001205506">
    <property type="component" value="Unassembled WGS sequence"/>
</dbReference>
<proteinExistence type="predicted"/>
<dbReference type="EMBL" id="JANDWU010000028">
    <property type="protein sequence ID" value="MCP9550329.1"/>
    <property type="molecule type" value="Genomic_DNA"/>
</dbReference>
<dbReference type="Pfam" id="PF04230">
    <property type="entry name" value="PS_pyruv_trans"/>
    <property type="match status" value="1"/>
</dbReference>
<dbReference type="GO" id="GO:0016740">
    <property type="term" value="F:transferase activity"/>
    <property type="evidence" value="ECO:0007669"/>
    <property type="project" value="UniProtKB-KW"/>
</dbReference>
<dbReference type="Proteomes" id="UP000285604">
    <property type="component" value="Unassembled WGS sequence"/>
</dbReference>
<dbReference type="EMBL" id="QSCI01000187">
    <property type="protein sequence ID" value="RGX86550.1"/>
    <property type="molecule type" value="Genomic_DNA"/>
</dbReference>
<comment type="caution">
    <text evidence="3">The sequence shown here is derived from an EMBL/GenBank/DDBJ whole genome shotgun (WGS) entry which is preliminary data.</text>
</comment>
<sequence>MKIGIITHPLYTNYGGLLQAYALQTTLERLGHEAFEIELKRKKRQLPFWKMPLCISKRILKKYVLGCKMQKILVENYENHIWPIITQNTQQFVDKYLNQRLIENYDDLDHNFDAFIVGSDQVWRYKYYPWFGNDIANVYLKFASPQSIKIAYAASFGTDLWEYPQDKTEECKMLSQKFRAISVREKSGIKLCHDFLDVNATFVLDPTMLLKKADYESLINTESLAESADRLFCYVLDRNTIKDNIIKDIAKNMKLTPYYVNANVYDSYSPIKDRIQPAVENWLCGFRDSDYVITDSFHACVFSIIFHKQFAVIGNEGRGMARFNSLLSLFGLENRLVTSSQQILSLPLIDFDAIDEKLSTLRTESLNFLIEALGSK</sequence>
<evidence type="ECO:0000259" key="1">
    <source>
        <dbReference type="Pfam" id="PF04230"/>
    </source>
</evidence>
<organism evidence="3 4">
    <name type="scientific">Segatella copri</name>
    <dbReference type="NCBI Taxonomy" id="165179"/>
    <lineage>
        <taxon>Bacteria</taxon>
        <taxon>Pseudomonadati</taxon>
        <taxon>Bacteroidota</taxon>
        <taxon>Bacteroidia</taxon>
        <taxon>Bacteroidales</taxon>
        <taxon>Prevotellaceae</taxon>
        <taxon>Segatella</taxon>
    </lineage>
</organism>
<evidence type="ECO:0000313" key="4">
    <source>
        <dbReference type="Proteomes" id="UP000285604"/>
    </source>
</evidence>
<accession>A0AA92UIA7</accession>
<gene>
    <name evidence="3" type="ORF">DXA63_16810</name>
    <name evidence="2" type="ORF">NNC68_12745</name>
</gene>
<reference evidence="3 4" key="1">
    <citation type="submission" date="2018-08" db="EMBL/GenBank/DDBJ databases">
        <title>A genome reference for cultivated species of the human gut microbiota.</title>
        <authorList>
            <person name="Zou Y."/>
            <person name="Xue W."/>
            <person name="Luo G."/>
        </authorList>
    </citation>
    <scope>NUCLEOTIDE SEQUENCE [LARGE SCALE GENOMIC DNA]</scope>
    <source>
        <strain evidence="3 4">OF03-3</strain>
    </source>
</reference>
<reference evidence="2" key="2">
    <citation type="submission" date="2022-07" db="EMBL/GenBank/DDBJ databases">
        <title>Prevotella copri.</title>
        <authorList>
            <person name="Yang C."/>
        </authorList>
    </citation>
    <scope>NUCLEOTIDE SEQUENCE</scope>
    <source>
        <strain evidence="2">HF1805</strain>
    </source>
</reference>
<dbReference type="RefSeq" id="WP_119230295.1">
    <property type="nucleotide sequence ID" value="NZ_JANDWU010000028.1"/>
</dbReference>